<evidence type="ECO:0000256" key="7">
    <source>
        <dbReference type="SAM" id="MobiDB-lite"/>
    </source>
</evidence>
<dbReference type="Gene3D" id="3.30.730.10">
    <property type="entry name" value="AP2/ERF domain"/>
    <property type="match status" value="1"/>
</dbReference>
<evidence type="ECO:0000313" key="9">
    <source>
        <dbReference type="EMBL" id="ONM02982.1"/>
    </source>
</evidence>
<dbReference type="EMBL" id="CM007647">
    <property type="protein sequence ID" value="ONM02982.1"/>
    <property type="molecule type" value="Genomic_DNA"/>
</dbReference>
<proteinExistence type="inferred from homology"/>
<dbReference type="SMART" id="SM00380">
    <property type="entry name" value="AP2"/>
    <property type="match status" value="1"/>
</dbReference>
<keyword evidence="11" id="KW-1185">Reference proteome</keyword>
<dbReference type="Pfam" id="PF00847">
    <property type="entry name" value="AP2"/>
    <property type="match status" value="1"/>
</dbReference>
<dbReference type="InterPro" id="IPR016177">
    <property type="entry name" value="DNA-bd_dom_sf"/>
</dbReference>
<evidence type="ECO:0000313" key="11">
    <source>
        <dbReference type="Proteomes" id="UP000007305"/>
    </source>
</evidence>
<dbReference type="GO" id="GO:0045893">
    <property type="term" value="P:positive regulation of DNA-templated transcription"/>
    <property type="evidence" value="ECO:0000318"/>
    <property type="project" value="GO_Central"/>
</dbReference>
<feature type="region of interest" description="Disordered" evidence="7">
    <location>
        <begin position="133"/>
        <end position="195"/>
    </location>
</feature>
<evidence type="ECO:0000256" key="6">
    <source>
        <dbReference type="ARBA" id="ARBA00024343"/>
    </source>
</evidence>
<dbReference type="Proteomes" id="UP000007305">
    <property type="component" value="Chromosome 1"/>
</dbReference>
<dbReference type="PaxDb" id="4577-GRMZM2G016079_P01"/>
<keyword evidence="5" id="KW-0539">Nucleus</keyword>
<feature type="compositionally biased region" description="Low complexity" evidence="7">
    <location>
        <begin position="1"/>
        <end position="10"/>
    </location>
</feature>
<dbReference type="ExpressionAtlas" id="A0A1D6KJ58">
    <property type="expression patterns" value="baseline"/>
</dbReference>
<evidence type="ECO:0000256" key="5">
    <source>
        <dbReference type="ARBA" id="ARBA00023242"/>
    </source>
</evidence>
<organism evidence="9">
    <name type="scientific">Zea mays</name>
    <name type="common">Maize</name>
    <dbReference type="NCBI Taxonomy" id="4577"/>
    <lineage>
        <taxon>Eukaryota</taxon>
        <taxon>Viridiplantae</taxon>
        <taxon>Streptophyta</taxon>
        <taxon>Embryophyta</taxon>
        <taxon>Tracheophyta</taxon>
        <taxon>Spermatophyta</taxon>
        <taxon>Magnoliopsida</taxon>
        <taxon>Liliopsida</taxon>
        <taxon>Poales</taxon>
        <taxon>Poaceae</taxon>
        <taxon>PACMAD clade</taxon>
        <taxon>Panicoideae</taxon>
        <taxon>Andropogonodae</taxon>
        <taxon>Andropogoneae</taxon>
        <taxon>Tripsacinae</taxon>
        <taxon>Zea</taxon>
    </lineage>
</organism>
<feature type="compositionally biased region" description="Gly residues" evidence="7">
    <location>
        <begin position="133"/>
        <end position="143"/>
    </location>
</feature>
<dbReference type="FunCoup" id="A0A1D6KJ58">
    <property type="interactions" value="22"/>
</dbReference>
<dbReference type="PROSITE" id="PS51032">
    <property type="entry name" value="AP2_ERF"/>
    <property type="match status" value="1"/>
</dbReference>
<dbReference type="FunFam" id="3.30.730.10:FF:000010">
    <property type="entry name" value="AP2-EREBP transcription factor"/>
    <property type="match status" value="1"/>
</dbReference>
<protein>
    <recommendedName>
        <fullName evidence="8">AP2/ERF domain-containing protein</fullName>
    </recommendedName>
</protein>
<evidence type="ECO:0000256" key="1">
    <source>
        <dbReference type="ARBA" id="ARBA00004123"/>
    </source>
</evidence>
<evidence type="ECO:0000256" key="2">
    <source>
        <dbReference type="ARBA" id="ARBA00023015"/>
    </source>
</evidence>
<comment type="subcellular location">
    <subcellularLocation>
        <location evidence="1">Nucleus</location>
    </subcellularLocation>
</comment>
<accession>A0A317Y0A2</accession>
<dbReference type="OMA" id="YTREKVW"/>
<reference evidence="10" key="3">
    <citation type="submission" date="2021-05" db="UniProtKB">
        <authorList>
            <consortium name="EnsemblPlants"/>
        </authorList>
    </citation>
    <scope>IDENTIFICATION</scope>
    <source>
        <strain evidence="10">cv. B73</strain>
    </source>
</reference>
<dbReference type="GO" id="GO:0003700">
    <property type="term" value="F:DNA-binding transcription factor activity"/>
    <property type="evidence" value="ECO:0000318"/>
    <property type="project" value="GO_Central"/>
</dbReference>
<keyword evidence="4" id="KW-0804">Transcription</keyword>
<feature type="compositionally biased region" description="Polar residues" evidence="7">
    <location>
        <begin position="20"/>
        <end position="30"/>
    </location>
</feature>
<dbReference type="GO" id="GO:0000976">
    <property type="term" value="F:transcription cis-regulatory region binding"/>
    <property type="evidence" value="ECO:0000318"/>
    <property type="project" value="GO_Central"/>
</dbReference>
<evidence type="ECO:0000259" key="8">
    <source>
        <dbReference type="PROSITE" id="PS51032"/>
    </source>
</evidence>
<dbReference type="InterPro" id="IPR001471">
    <property type="entry name" value="AP2/ERF_dom"/>
</dbReference>
<reference evidence="9 11" key="1">
    <citation type="submission" date="2015-12" db="EMBL/GenBank/DDBJ databases">
        <title>Update maize B73 reference genome by single molecule sequencing technologies.</title>
        <authorList>
            <consortium name="Maize Genome Sequencing Project"/>
            <person name="Ware D."/>
        </authorList>
    </citation>
    <scope>NUCLEOTIDE SEQUENCE [LARGE SCALE GENOMIC DNA]</scope>
    <source>
        <strain evidence="11">cv. B73</strain>
        <tissue evidence="9">Seedling</tissue>
    </source>
</reference>
<keyword evidence="2" id="KW-0805">Transcription regulation</keyword>
<dbReference type="GO" id="GO:0005634">
    <property type="term" value="C:nucleus"/>
    <property type="evidence" value="ECO:0000318"/>
    <property type="project" value="GO_Central"/>
</dbReference>
<reference evidence="10" key="2">
    <citation type="submission" date="2019-07" db="EMBL/GenBank/DDBJ databases">
        <authorList>
            <person name="Seetharam A."/>
            <person name="Woodhouse M."/>
            <person name="Cannon E."/>
        </authorList>
    </citation>
    <scope>NUCLEOTIDE SEQUENCE [LARGE SCALE GENOMIC DNA]</scope>
    <source>
        <strain evidence="10">cv. B73</strain>
    </source>
</reference>
<dbReference type="SUPFAM" id="SSF54171">
    <property type="entry name" value="DNA-binding domain"/>
    <property type="match status" value="1"/>
</dbReference>
<dbReference type="eggNOG" id="ENOG502R4C0">
    <property type="taxonomic scope" value="Eukaryota"/>
</dbReference>
<dbReference type="SMR" id="A0A1D6KJ58"/>
<accession>A0A1D6KJ58</accession>
<dbReference type="AlphaFoldDB" id="A0A1D6KJ58"/>
<gene>
    <name evidence="9" type="ORF">ZEAMMB73_Zm00001d031498</name>
</gene>
<dbReference type="CDD" id="cd00018">
    <property type="entry name" value="AP2"/>
    <property type="match status" value="1"/>
</dbReference>
<evidence type="ECO:0000313" key="10">
    <source>
        <dbReference type="EnsemblPlants" id="Zm00001eb035460_P001"/>
    </source>
</evidence>
<evidence type="ECO:0000256" key="4">
    <source>
        <dbReference type="ARBA" id="ARBA00023163"/>
    </source>
</evidence>
<dbReference type="InterPro" id="IPR036955">
    <property type="entry name" value="AP2/ERF_dom_sf"/>
</dbReference>
<feature type="domain" description="AP2/ERF" evidence="8">
    <location>
        <begin position="29"/>
        <end position="90"/>
    </location>
</feature>
<dbReference type="EnsemblPlants" id="Zm00001eb035460_T001">
    <property type="protein sequence ID" value="Zm00001eb035460_P001"/>
    <property type="gene ID" value="Zm00001eb035460"/>
</dbReference>
<keyword evidence="3" id="KW-0238">DNA-binding</keyword>
<evidence type="ECO:0000256" key="3">
    <source>
        <dbReference type="ARBA" id="ARBA00023125"/>
    </source>
</evidence>
<comment type="similarity">
    <text evidence="6">Belongs to the AP2/ERF transcription factor family. ERF subfamily.</text>
</comment>
<name>A0A1D6KJ58_MAIZE</name>
<dbReference type="PRINTS" id="PR00367">
    <property type="entry name" value="ETHRSPELEMNT"/>
</dbReference>
<dbReference type="PANTHER" id="PTHR31241:SF5">
    <property type="entry name" value="OS08G0521600 PROTEIN"/>
    <property type="match status" value="1"/>
</dbReference>
<sequence length="195" mass="20953">MTTTSSSRSSQAALAETRPPQKQQQQSSEYTGVRLRQWGRWAAEVRVPGTRQKLWIGTFETDRQAALAYDAAVFCFYGVHLPRRRRFNCPAAPRPDIPAWVRVQLNVASVKAIAERHARVVDARLPPLVAAAGAGGPSAGGGASAPPPGDDRTDGMDDGEALVAGASAADESLCSVPPLRRRRRTSARRPEPGES</sequence>
<dbReference type="Gramene" id="Zm00001eb035460_T001">
    <property type="protein sequence ID" value="Zm00001eb035460_P001"/>
    <property type="gene ID" value="Zm00001eb035460"/>
</dbReference>
<dbReference type="STRING" id="4577.A0A1D6KJ58"/>
<feature type="region of interest" description="Disordered" evidence="7">
    <location>
        <begin position="1"/>
        <end position="30"/>
    </location>
</feature>
<dbReference type="PANTHER" id="PTHR31241">
    <property type="entry name" value="DEHYDRATION-RESPONSIVE ELEMENT-BINDING PROTEIN 2C"/>
    <property type="match status" value="1"/>
</dbReference>
<dbReference type="GO" id="GO:0006950">
    <property type="term" value="P:response to stress"/>
    <property type="evidence" value="ECO:0000318"/>
    <property type="project" value="GO_Central"/>
</dbReference>